<evidence type="ECO:0000256" key="1">
    <source>
        <dbReference type="ARBA" id="ARBA00004141"/>
    </source>
</evidence>
<dbReference type="InterPro" id="IPR037185">
    <property type="entry name" value="EmrE-like"/>
</dbReference>
<dbReference type="Pfam" id="PF00892">
    <property type="entry name" value="EamA"/>
    <property type="match status" value="2"/>
</dbReference>
<feature type="transmembrane region" description="Helical" evidence="7">
    <location>
        <begin position="133"/>
        <end position="152"/>
    </location>
</feature>
<dbReference type="RefSeq" id="WP_150213852.1">
    <property type="nucleotide sequence ID" value="NZ_CP029192.1"/>
</dbReference>
<protein>
    <submittedName>
        <fullName evidence="9">EamA family transporter</fullName>
    </submittedName>
</protein>
<accession>A0A5P2BPR5</accession>
<evidence type="ECO:0000256" key="4">
    <source>
        <dbReference type="ARBA" id="ARBA00022989"/>
    </source>
</evidence>
<evidence type="ECO:0000256" key="2">
    <source>
        <dbReference type="ARBA" id="ARBA00007362"/>
    </source>
</evidence>
<dbReference type="InterPro" id="IPR000620">
    <property type="entry name" value="EamA_dom"/>
</dbReference>
<evidence type="ECO:0000256" key="7">
    <source>
        <dbReference type="SAM" id="Phobius"/>
    </source>
</evidence>
<dbReference type="PANTHER" id="PTHR32322">
    <property type="entry name" value="INNER MEMBRANE TRANSPORTER"/>
    <property type="match status" value="1"/>
</dbReference>
<evidence type="ECO:0000259" key="8">
    <source>
        <dbReference type="Pfam" id="PF00892"/>
    </source>
</evidence>
<dbReference type="GO" id="GO:0016020">
    <property type="term" value="C:membrane"/>
    <property type="evidence" value="ECO:0007669"/>
    <property type="project" value="UniProtKB-SubCell"/>
</dbReference>
<reference evidence="9 10" key="1">
    <citation type="submission" date="2018-05" db="EMBL/GenBank/DDBJ databases">
        <title>Streptomyces venezuelae.</title>
        <authorList>
            <person name="Kim W."/>
            <person name="Lee N."/>
            <person name="Cho B.-K."/>
        </authorList>
    </citation>
    <scope>NUCLEOTIDE SEQUENCE [LARGE SCALE GENOMIC DNA]</scope>
    <source>
        <strain evidence="9 10">ATCC 14584</strain>
    </source>
</reference>
<evidence type="ECO:0000313" key="9">
    <source>
        <dbReference type="EMBL" id="QES32323.1"/>
    </source>
</evidence>
<feature type="transmembrane region" description="Helical" evidence="7">
    <location>
        <begin position="250"/>
        <end position="269"/>
    </location>
</feature>
<feature type="transmembrane region" description="Helical" evidence="7">
    <location>
        <begin position="12"/>
        <end position="32"/>
    </location>
</feature>
<sequence length="333" mass="33204">MRPTSDDNKREPAGGVGLIAAAAVLWGTVAPAQLLADTSVDPVTLGACRMLLGGMALGLFTVRVAGLRTLLLPGVRGWMPVSVAVTASFQACFLVAVDRCGAALATAAAFGTVPVVAGLSARRLGGDRLGPRWASATACAVVGLALLLLPGAGARVDAAGVALGCVAGASFGVYIALTRRIAVLGADPSAAAPVSVVCAGLLVSPWLAVRPDGLARPESLLLVGYLGLATTALGYLLFTKGVARVSGATAGTLSLIEPLVAAGLGVVLLGERPGLLAAAGAALLLGGLVVTSMPSRGRGEAERRKEPRLRDDGGSCHAVQDRPVVTGRRSEGG</sequence>
<feature type="domain" description="EamA" evidence="8">
    <location>
        <begin position="15"/>
        <end position="148"/>
    </location>
</feature>
<name>A0A5P2BPR5_STRVZ</name>
<comment type="subcellular location">
    <subcellularLocation>
        <location evidence="1">Membrane</location>
        <topology evidence="1">Multi-pass membrane protein</topology>
    </subcellularLocation>
</comment>
<feature type="transmembrane region" description="Helical" evidence="7">
    <location>
        <begin position="158"/>
        <end position="177"/>
    </location>
</feature>
<keyword evidence="5 7" id="KW-0472">Membrane</keyword>
<feature type="transmembrane region" description="Helical" evidence="7">
    <location>
        <begin position="77"/>
        <end position="96"/>
    </location>
</feature>
<organism evidence="9 10">
    <name type="scientific">Streptomyces venezuelae</name>
    <dbReference type="NCBI Taxonomy" id="54571"/>
    <lineage>
        <taxon>Bacteria</taxon>
        <taxon>Bacillati</taxon>
        <taxon>Actinomycetota</taxon>
        <taxon>Actinomycetes</taxon>
        <taxon>Kitasatosporales</taxon>
        <taxon>Streptomycetaceae</taxon>
        <taxon>Streptomyces</taxon>
    </lineage>
</organism>
<dbReference type="PANTHER" id="PTHR32322:SF2">
    <property type="entry name" value="EAMA DOMAIN-CONTAINING PROTEIN"/>
    <property type="match status" value="1"/>
</dbReference>
<evidence type="ECO:0000256" key="3">
    <source>
        <dbReference type="ARBA" id="ARBA00022692"/>
    </source>
</evidence>
<dbReference type="EMBL" id="CP029192">
    <property type="protein sequence ID" value="QES32323.1"/>
    <property type="molecule type" value="Genomic_DNA"/>
</dbReference>
<gene>
    <name evidence="9" type="ORF">DEJ48_01885</name>
</gene>
<comment type="similarity">
    <text evidence="2">Belongs to the EamA transporter family.</text>
</comment>
<feature type="transmembrane region" description="Helical" evidence="7">
    <location>
        <begin position="220"/>
        <end position="238"/>
    </location>
</feature>
<feature type="region of interest" description="Disordered" evidence="6">
    <location>
        <begin position="294"/>
        <end position="333"/>
    </location>
</feature>
<dbReference type="OrthoDB" id="3577499at2"/>
<feature type="transmembrane region" description="Helical" evidence="7">
    <location>
        <begin position="44"/>
        <end position="65"/>
    </location>
</feature>
<feature type="transmembrane region" description="Helical" evidence="7">
    <location>
        <begin position="102"/>
        <end position="121"/>
    </location>
</feature>
<feature type="transmembrane region" description="Helical" evidence="7">
    <location>
        <begin position="189"/>
        <end position="208"/>
    </location>
</feature>
<evidence type="ECO:0000313" key="10">
    <source>
        <dbReference type="Proteomes" id="UP000322927"/>
    </source>
</evidence>
<evidence type="ECO:0000256" key="6">
    <source>
        <dbReference type="SAM" id="MobiDB-lite"/>
    </source>
</evidence>
<evidence type="ECO:0000256" key="5">
    <source>
        <dbReference type="ARBA" id="ARBA00023136"/>
    </source>
</evidence>
<keyword evidence="4 7" id="KW-1133">Transmembrane helix</keyword>
<feature type="domain" description="EamA" evidence="8">
    <location>
        <begin position="160"/>
        <end position="292"/>
    </location>
</feature>
<proteinExistence type="inferred from homology"/>
<feature type="transmembrane region" description="Helical" evidence="7">
    <location>
        <begin position="275"/>
        <end position="295"/>
    </location>
</feature>
<feature type="compositionally biased region" description="Basic and acidic residues" evidence="6">
    <location>
        <begin position="297"/>
        <end position="314"/>
    </location>
</feature>
<dbReference type="InterPro" id="IPR050638">
    <property type="entry name" value="AA-Vitamin_Transporters"/>
</dbReference>
<dbReference type="Proteomes" id="UP000322927">
    <property type="component" value="Chromosome"/>
</dbReference>
<dbReference type="SUPFAM" id="SSF103481">
    <property type="entry name" value="Multidrug resistance efflux transporter EmrE"/>
    <property type="match status" value="2"/>
</dbReference>
<keyword evidence="3 7" id="KW-0812">Transmembrane</keyword>
<dbReference type="AlphaFoldDB" id="A0A5P2BPR5"/>